<reference evidence="11" key="1">
    <citation type="journal article" date="2023" name="Mol. Phylogenet. Evol.">
        <title>Genome-scale phylogeny and comparative genomics of the fungal order Sordariales.</title>
        <authorList>
            <person name="Hensen N."/>
            <person name="Bonometti L."/>
            <person name="Westerberg I."/>
            <person name="Brannstrom I.O."/>
            <person name="Guillou S."/>
            <person name="Cros-Aarteil S."/>
            <person name="Calhoun S."/>
            <person name="Haridas S."/>
            <person name="Kuo A."/>
            <person name="Mondo S."/>
            <person name="Pangilinan J."/>
            <person name="Riley R."/>
            <person name="LaButti K."/>
            <person name="Andreopoulos B."/>
            <person name="Lipzen A."/>
            <person name="Chen C."/>
            <person name="Yan M."/>
            <person name="Daum C."/>
            <person name="Ng V."/>
            <person name="Clum A."/>
            <person name="Steindorff A."/>
            <person name="Ohm R.A."/>
            <person name="Martin F."/>
            <person name="Silar P."/>
            <person name="Natvig D.O."/>
            <person name="Lalanne C."/>
            <person name="Gautier V."/>
            <person name="Ament-Velasquez S.L."/>
            <person name="Kruys A."/>
            <person name="Hutchinson M.I."/>
            <person name="Powell A.J."/>
            <person name="Barry K."/>
            <person name="Miller A.N."/>
            <person name="Grigoriev I.V."/>
            <person name="Debuchy R."/>
            <person name="Gladieux P."/>
            <person name="Hiltunen Thoren M."/>
            <person name="Johannesson H."/>
        </authorList>
    </citation>
    <scope>NUCLEOTIDE SEQUENCE</scope>
    <source>
        <strain evidence="11">CBS 118394</strain>
    </source>
</reference>
<evidence type="ECO:0000256" key="5">
    <source>
        <dbReference type="ARBA" id="ARBA00023274"/>
    </source>
</evidence>
<dbReference type="InterPro" id="IPR005880">
    <property type="entry name" value="Ribosomal_uL2_bac/org-type"/>
</dbReference>
<dbReference type="InterPro" id="IPR008991">
    <property type="entry name" value="Translation_prot_SH3-like_sf"/>
</dbReference>
<feature type="region of interest" description="Disordered" evidence="8">
    <location>
        <begin position="52"/>
        <end position="79"/>
    </location>
</feature>
<evidence type="ECO:0000256" key="1">
    <source>
        <dbReference type="ARBA" id="ARBA00004173"/>
    </source>
</evidence>
<dbReference type="Gene3D" id="2.30.30.30">
    <property type="match status" value="1"/>
</dbReference>
<name>A0AAE0MF62_9PEZI</name>
<feature type="region of interest" description="Disordered" evidence="8">
    <location>
        <begin position="99"/>
        <end position="121"/>
    </location>
</feature>
<dbReference type="GO" id="GO:0003735">
    <property type="term" value="F:structural constituent of ribosome"/>
    <property type="evidence" value="ECO:0007669"/>
    <property type="project" value="InterPro"/>
</dbReference>
<dbReference type="Pfam" id="PF00181">
    <property type="entry name" value="Ribosomal_L2_N"/>
    <property type="match status" value="1"/>
</dbReference>
<evidence type="ECO:0000256" key="7">
    <source>
        <dbReference type="ARBA" id="ARBA00069872"/>
    </source>
</evidence>
<dbReference type="InterPro" id="IPR002171">
    <property type="entry name" value="Ribosomal_uL2"/>
</dbReference>
<feature type="region of interest" description="Disordered" evidence="8">
    <location>
        <begin position="329"/>
        <end position="357"/>
    </location>
</feature>
<dbReference type="PANTHER" id="PTHR13691">
    <property type="entry name" value="RIBOSOMAL PROTEIN L2"/>
    <property type="match status" value="1"/>
</dbReference>
<keyword evidence="5" id="KW-0687">Ribonucleoprotein</keyword>
<proteinExistence type="inferred from homology"/>
<dbReference type="GO" id="GO:0005762">
    <property type="term" value="C:mitochondrial large ribosomal subunit"/>
    <property type="evidence" value="ECO:0007669"/>
    <property type="project" value="TreeGrafter"/>
</dbReference>
<dbReference type="GO" id="GO:0016740">
    <property type="term" value="F:transferase activity"/>
    <property type="evidence" value="ECO:0007669"/>
    <property type="project" value="InterPro"/>
</dbReference>
<feature type="domain" description="Large ribosomal subunit protein uL2 RNA-binding" evidence="10">
    <location>
        <begin position="108"/>
        <end position="184"/>
    </location>
</feature>
<accession>A0AAE0MF62</accession>
<evidence type="ECO:0000256" key="6">
    <source>
        <dbReference type="ARBA" id="ARBA00037226"/>
    </source>
</evidence>
<evidence type="ECO:0000259" key="9">
    <source>
        <dbReference type="SMART" id="SM01382"/>
    </source>
</evidence>
<evidence type="ECO:0000256" key="2">
    <source>
        <dbReference type="ARBA" id="ARBA00005636"/>
    </source>
</evidence>
<dbReference type="InterPro" id="IPR022669">
    <property type="entry name" value="Ribosomal_uL2_C"/>
</dbReference>
<dbReference type="Pfam" id="PF03947">
    <property type="entry name" value="Ribosomal_L2_C"/>
    <property type="match status" value="1"/>
</dbReference>
<keyword evidence="4" id="KW-0496">Mitochondrion</keyword>
<dbReference type="Gene3D" id="2.40.50.140">
    <property type="entry name" value="Nucleic acid-binding proteins"/>
    <property type="match status" value="1"/>
</dbReference>
<organism evidence="11 12">
    <name type="scientific">Apodospora peruviana</name>
    <dbReference type="NCBI Taxonomy" id="516989"/>
    <lineage>
        <taxon>Eukaryota</taxon>
        <taxon>Fungi</taxon>
        <taxon>Dikarya</taxon>
        <taxon>Ascomycota</taxon>
        <taxon>Pezizomycotina</taxon>
        <taxon>Sordariomycetes</taxon>
        <taxon>Sordariomycetidae</taxon>
        <taxon>Sordariales</taxon>
        <taxon>Lasiosphaeriaceae</taxon>
        <taxon>Apodospora</taxon>
    </lineage>
</organism>
<dbReference type="SMART" id="SM01382">
    <property type="entry name" value="Ribosomal_L2_C"/>
    <property type="match status" value="1"/>
</dbReference>
<evidence type="ECO:0000313" key="11">
    <source>
        <dbReference type="EMBL" id="KAK3330316.1"/>
    </source>
</evidence>
<dbReference type="SUPFAM" id="SSF50104">
    <property type="entry name" value="Translation proteins SH3-like domain"/>
    <property type="match status" value="1"/>
</dbReference>
<sequence length="385" mass="42327">MLLQRRLRPLLSGSVSSLCNNVARLSIARAYATRQATIKPVSAAEGAILSNFTPPADHETDTAGSAMRTYKPRTPGVRHLKRPINDHLWKGRPYLPLTFPKKGHAKGGRNNSGVITVRHRGGGHKRRIRTVDFKRWAPGPHLVERIEYDPGRSAHIALLRNQATHEKSYIVAADGMRSGDVVQSYRAGIPRDLLDSMGGVPDPGILASRTAWRGNCLPLHMIPVNTVVYNVGSQPHGGAVFCRSAGTYATLISKDEETRDDGSKVMTGKYVTVRLQSGEIRKVSKDACATIGVASNINYHYRQLGKAGRSRWLNIRPTVRGLAMNAFEHPHGGGRGKSKGNVHPVSPWGTPAKGGYKTRRKRNINRFVVTARVRNMGVRRNKNNA</sequence>
<dbReference type="SUPFAM" id="SSF50249">
    <property type="entry name" value="Nucleic acid-binding proteins"/>
    <property type="match status" value="1"/>
</dbReference>
<dbReference type="InterPro" id="IPR014726">
    <property type="entry name" value="Ribosomal_uL2_dom3"/>
</dbReference>
<dbReference type="AlphaFoldDB" id="A0AAE0MF62"/>
<feature type="domain" description="Large ribosomal subunit protein uL2 C-terminal" evidence="9">
    <location>
        <begin position="211"/>
        <end position="351"/>
    </location>
</feature>
<comment type="function">
    <text evidence="6">Component of the mitochondrial ribosome (mitoribosome), a dedicated translation machinery responsible for the synthesis of mitochondrial genome-encoded proteins, including at least some of the essential transmembrane subunits of the mitochondrial respiratory chain. The mitoribosomes are attached to the mitochondrial inner membrane and translation products are cotranslationally integrated into the membrane.</text>
</comment>
<dbReference type="Proteomes" id="UP001283341">
    <property type="component" value="Unassembled WGS sequence"/>
</dbReference>
<dbReference type="GO" id="GO:0032543">
    <property type="term" value="P:mitochondrial translation"/>
    <property type="evidence" value="ECO:0007669"/>
    <property type="project" value="TreeGrafter"/>
</dbReference>
<comment type="subcellular location">
    <subcellularLocation>
        <location evidence="1">Mitochondrion</location>
    </subcellularLocation>
</comment>
<evidence type="ECO:0000256" key="3">
    <source>
        <dbReference type="ARBA" id="ARBA00022980"/>
    </source>
</evidence>
<dbReference type="FunFam" id="4.10.950.10:FF:000001">
    <property type="entry name" value="50S ribosomal protein L2"/>
    <property type="match status" value="1"/>
</dbReference>
<dbReference type="NCBIfam" id="TIGR01171">
    <property type="entry name" value="rplB_bact"/>
    <property type="match status" value="1"/>
</dbReference>
<dbReference type="FunFam" id="2.40.50.140:FF:000128">
    <property type="entry name" value="50S ribosomal protein L2"/>
    <property type="match status" value="1"/>
</dbReference>
<dbReference type="InterPro" id="IPR014722">
    <property type="entry name" value="Rib_uL2_dom2"/>
</dbReference>
<comment type="similarity">
    <text evidence="2">Belongs to the universal ribosomal protein uL2 family.</text>
</comment>
<evidence type="ECO:0000259" key="10">
    <source>
        <dbReference type="SMART" id="SM01383"/>
    </source>
</evidence>
<dbReference type="InterPro" id="IPR022666">
    <property type="entry name" value="Ribosomal_uL2_RNA-bd_dom"/>
</dbReference>
<protein>
    <recommendedName>
        <fullName evidence="7">Large ribosomal subunit protein uL2m</fullName>
    </recommendedName>
</protein>
<dbReference type="Gene3D" id="4.10.950.10">
    <property type="entry name" value="Ribosomal protein L2, domain 3"/>
    <property type="match status" value="1"/>
</dbReference>
<dbReference type="FunFam" id="2.30.30.30:FF:000034">
    <property type="entry name" value="50S ribosomal protein L2"/>
    <property type="match status" value="1"/>
</dbReference>
<keyword evidence="3" id="KW-0689">Ribosomal protein</keyword>
<evidence type="ECO:0000313" key="12">
    <source>
        <dbReference type="Proteomes" id="UP001283341"/>
    </source>
</evidence>
<dbReference type="InterPro" id="IPR012340">
    <property type="entry name" value="NA-bd_OB-fold"/>
</dbReference>
<evidence type="ECO:0000256" key="8">
    <source>
        <dbReference type="SAM" id="MobiDB-lite"/>
    </source>
</evidence>
<dbReference type="PANTHER" id="PTHR13691:SF5">
    <property type="entry name" value="LARGE RIBOSOMAL SUBUNIT PROTEIN UL2M"/>
    <property type="match status" value="1"/>
</dbReference>
<reference evidence="11" key="2">
    <citation type="submission" date="2023-06" db="EMBL/GenBank/DDBJ databases">
        <authorList>
            <consortium name="Lawrence Berkeley National Laboratory"/>
            <person name="Haridas S."/>
            <person name="Hensen N."/>
            <person name="Bonometti L."/>
            <person name="Westerberg I."/>
            <person name="Brannstrom I.O."/>
            <person name="Guillou S."/>
            <person name="Cros-Aarteil S."/>
            <person name="Calhoun S."/>
            <person name="Kuo A."/>
            <person name="Mondo S."/>
            <person name="Pangilinan J."/>
            <person name="Riley R."/>
            <person name="Labutti K."/>
            <person name="Andreopoulos B."/>
            <person name="Lipzen A."/>
            <person name="Chen C."/>
            <person name="Yanf M."/>
            <person name="Daum C."/>
            <person name="Ng V."/>
            <person name="Clum A."/>
            <person name="Steindorff A."/>
            <person name="Ohm R."/>
            <person name="Martin F."/>
            <person name="Silar P."/>
            <person name="Natvig D."/>
            <person name="Lalanne C."/>
            <person name="Gautier V."/>
            <person name="Ament-Velasquez S.L."/>
            <person name="Kruys A."/>
            <person name="Hutchinson M.I."/>
            <person name="Powell A.J."/>
            <person name="Barry K."/>
            <person name="Miller A.N."/>
            <person name="Grigoriev I.V."/>
            <person name="Debuchy R."/>
            <person name="Gladieux P."/>
            <person name="Thoren M.H."/>
            <person name="Johannesson H."/>
        </authorList>
    </citation>
    <scope>NUCLEOTIDE SEQUENCE</scope>
    <source>
        <strain evidence="11">CBS 118394</strain>
    </source>
</reference>
<dbReference type="EMBL" id="JAUEDM010000001">
    <property type="protein sequence ID" value="KAK3330316.1"/>
    <property type="molecule type" value="Genomic_DNA"/>
</dbReference>
<comment type="caution">
    <text evidence="11">The sequence shown here is derived from an EMBL/GenBank/DDBJ whole genome shotgun (WGS) entry which is preliminary data.</text>
</comment>
<dbReference type="SMART" id="SM01383">
    <property type="entry name" value="Ribosomal_L2"/>
    <property type="match status" value="1"/>
</dbReference>
<dbReference type="GO" id="GO:0003723">
    <property type="term" value="F:RNA binding"/>
    <property type="evidence" value="ECO:0007669"/>
    <property type="project" value="InterPro"/>
</dbReference>
<evidence type="ECO:0000256" key="4">
    <source>
        <dbReference type="ARBA" id="ARBA00023128"/>
    </source>
</evidence>
<gene>
    <name evidence="11" type="ORF">B0H66DRAFT_56732</name>
</gene>
<keyword evidence="12" id="KW-1185">Reference proteome</keyword>